<comment type="cofactor">
    <cofactor evidence="1">
        <name>FAD</name>
        <dbReference type="ChEBI" id="CHEBI:57692"/>
    </cofactor>
</comment>
<evidence type="ECO:0000256" key="1">
    <source>
        <dbReference type="ARBA" id="ARBA00001974"/>
    </source>
</evidence>
<keyword evidence="3" id="KW-0285">Flavoprotein</keyword>
<dbReference type="InterPro" id="IPR036188">
    <property type="entry name" value="FAD/NAD-bd_sf"/>
</dbReference>
<dbReference type="PANTHER" id="PTHR43098:SF4">
    <property type="entry name" value="BLR3857 PROTEIN"/>
    <property type="match status" value="1"/>
</dbReference>
<reference evidence="9" key="1">
    <citation type="journal article" date="2019" name="Int. J. Syst. Evol. Microbiol.">
        <title>The Global Catalogue of Microorganisms (GCM) 10K type strain sequencing project: providing services to taxonomists for standard genome sequencing and annotation.</title>
        <authorList>
            <consortium name="The Broad Institute Genomics Platform"/>
            <consortium name="The Broad Institute Genome Sequencing Center for Infectious Disease"/>
            <person name="Wu L."/>
            <person name="Ma J."/>
        </authorList>
    </citation>
    <scope>NUCLEOTIDE SEQUENCE [LARGE SCALE GENOMIC DNA]</scope>
    <source>
        <strain evidence="9">JCM 19134</strain>
    </source>
</reference>
<comment type="caution">
    <text evidence="8">The sequence shown here is derived from an EMBL/GenBank/DDBJ whole genome shotgun (WGS) entry which is preliminary data.</text>
</comment>
<keyword evidence="4" id="KW-0274">FAD</keyword>
<organism evidence="8 9">
    <name type="scientific">Halioxenophilus aromaticivorans</name>
    <dbReference type="NCBI Taxonomy" id="1306992"/>
    <lineage>
        <taxon>Bacteria</taxon>
        <taxon>Pseudomonadati</taxon>
        <taxon>Pseudomonadota</taxon>
        <taxon>Gammaproteobacteria</taxon>
        <taxon>Alteromonadales</taxon>
        <taxon>Alteromonadaceae</taxon>
        <taxon>Halioxenophilus</taxon>
    </lineage>
</organism>
<dbReference type="EMBL" id="BAABLX010000001">
    <property type="protein sequence ID" value="GAA4929455.1"/>
    <property type="molecule type" value="Genomic_DNA"/>
</dbReference>
<evidence type="ECO:0000256" key="6">
    <source>
        <dbReference type="ARBA" id="ARBA00023002"/>
    </source>
</evidence>
<dbReference type="AlphaFoldDB" id="A0AAV3TWX1"/>
<evidence type="ECO:0000256" key="3">
    <source>
        <dbReference type="ARBA" id="ARBA00022630"/>
    </source>
</evidence>
<evidence type="ECO:0000256" key="4">
    <source>
        <dbReference type="ARBA" id="ARBA00022827"/>
    </source>
</evidence>
<evidence type="ECO:0000256" key="5">
    <source>
        <dbReference type="ARBA" id="ARBA00022857"/>
    </source>
</evidence>
<evidence type="ECO:0000256" key="7">
    <source>
        <dbReference type="ARBA" id="ARBA00023033"/>
    </source>
</evidence>
<dbReference type="InterPro" id="IPR050775">
    <property type="entry name" value="FAD-binding_Monooxygenases"/>
</dbReference>
<accession>A0AAV3TWX1</accession>
<dbReference type="Gene3D" id="3.50.50.60">
    <property type="entry name" value="FAD/NAD(P)-binding domain"/>
    <property type="match status" value="3"/>
</dbReference>
<dbReference type="Pfam" id="PF13738">
    <property type="entry name" value="Pyr_redox_3"/>
    <property type="match status" value="1"/>
</dbReference>
<dbReference type="Proteomes" id="UP001409585">
    <property type="component" value="Unassembled WGS sequence"/>
</dbReference>
<keyword evidence="5" id="KW-0521">NADP</keyword>
<dbReference type="SUPFAM" id="SSF51905">
    <property type="entry name" value="FAD/NAD(P)-binding domain"/>
    <property type="match status" value="1"/>
</dbReference>
<evidence type="ECO:0000256" key="2">
    <source>
        <dbReference type="ARBA" id="ARBA00010139"/>
    </source>
</evidence>
<keyword evidence="9" id="KW-1185">Reference proteome</keyword>
<keyword evidence="7" id="KW-0503">Monooxygenase</keyword>
<protein>
    <submittedName>
        <fullName evidence="8">NAD(P)/FAD-dependent oxidoreductase</fullName>
    </submittedName>
</protein>
<name>A0AAV3TWX1_9ALTE</name>
<evidence type="ECO:0000313" key="9">
    <source>
        <dbReference type="Proteomes" id="UP001409585"/>
    </source>
</evidence>
<proteinExistence type="inferred from homology"/>
<dbReference type="PANTHER" id="PTHR43098">
    <property type="entry name" value="L-ORNITHINE N(5)-MONOOXYGENASE-RELATED"/>
    <property type="match status" value="1"/>
</dbReference>
<comment type="similarity">
    <text evidence="2">Belongs to the FAD-binding monooxygenase family.</text>
</comment>
<dbReference type="RefSeq" id="WP_345415507.1">
    <property type="nucleotide sequence ID" value="NZ_AP031496.1"/>
</dbReference>
<gene>
    <name evidence="8" type="ORF">GCM10025791_01450</name>
</gene>
<dbReference type="GO" id="GO:0004497">
    <property type="term" value="F:monooxygenase activity"/>
    <property type="evidence" value="ECO:0007669"/>
    <property type="project" value="UniProtKB-KW"/>
</dbReference>
<keyword evidence="6" id="KW-0560">Oxidoreductase</keyword>
<evidence type="ECO:0000313" key="8">
    <source>
        <dbReference type="EMBL" id="GAA4929455.1"/>
    </source>
</evidence>
<sequence>MTIKATDVPAASEIDIPALQEKYRAEKNRRIRPEGAKQYAGAKQEFNEEYLDDPHTPVQERAKIDEDLEVAILGAGWSGILAAYHLKKAGITDYRNIDHAGDWGGVWYWNRYPGIQCDNDAYCYLPLLEETGFMPSKKYADGYEIYDYLKQIEQKFQLGDKALFHTVVTSLQWNEPSKRWHVQTNRGDSIRARFVIMANGLLNIPKFPNLPGIHDFKGKMFHTSRWDYDYTGGEYRNPELHKLKDKTVAIVGTGATAIQAVPYLGKYAKKVYVIQRTPSVVDQRYNLPTDPKWVESLQPGWQQERIDNFHRAAMDGRLAPGEDDLVQDFWTEISRNMAAELRAEGIEESISIEDYFARREVMDYRVMERMRRRVDSLVKDEKTAEALKVWYRFLCKRPLSNDDFYDTFNRDNVELIDVSETKGVQALTENGFIANDQEYPIDCMIFASGFEVTSDLDRRWGIETFEGREGVSIYKHWQYGYKTLHGLSTIKFPNMFFLGYYQGGVNASTTHQYGYQGYLASEIIKQTLANGYASVEPSEKAQADWVQHMRDTNVDVSAFVDLCPPGYYNNEGQKVKDEQGNEVYRNFLGETYGLGWNAFETLTQEWCQKGELEGLILKKQDD</sequence>